<comment type="caution">
    <text evidence="1">The sequence shown here is derived from an EMBL/GenBank/DDBJ whole genome shotgun (WGS) entry which is preliminary data.</text>
</comment>
<evidence type="ECO:0000313" key="2">
    <source>
        <dbReference type="Proteomes" id="UP000499080"/>
    </source>
</evidence>
<dbReference type="AlphaFoldDB" id="A0A4Y2V9G1"/>
<protein>
    <recommendedName>
        <fullName evidence="3">Reverse transcriptase domain-containing protein</fullName>
    </recommendedName>
</protein>
<dbReference type="EMBL" id="BGPR01045035">
    <property type="protein sequence ID" value="GBO21919.1"/>
    <property type="molecule type" value="Genomic_DNA"/>
</dbReference>
<gene>
    <name evidence="1" type="ORF">AVEN_79097_1</name>
</gene>
<dbReference type="OrthoDB" id="8046383at2759"/>
<reference evidence="1 2" key="1">
    <citation type="journal article" date="2019" name="Sci. Rep.">
        <title>Orb-weaving spider Araneus ventricosus genome elucidates the spidroin gene catalogue.</title>
        <authorList>
            <person name="Kono N."/>
            <person name="Nakamura H."/>
            <person name="Ohtoshi R."/>
            <person name="Moran D.A.P."/>
            <person name="Shinohara A."/>
            <person name="Yoshida Y."/>
            <person name="Fujiwara M."/>
            <person name="Mori M."/>
            <person name="Tomita M."/>
            <person name="Arakawa K."/>
        </authorList>
    </citation>
    <scope>NUCLEOTIDE SEQUENCE [LARGE SCALE GENOMIC DNA]</scope>
</reference>
<keyword evidence="2" id="KW-1185">Reference proteome</keyword>
<dbReference type="Proteomes" id="UP000499080">
    <property type="component" value="Unassembled WGS sequence"/>
</dbReference>
<evidence type="ECO:0000313" key="1">
    <source>
        <dbReference type="EMBL" id="GBO21919.1"/>
    </source>
</evidence>
<proteinExistence type="predicted"/>
<accession>A0A4Y2V9G1</accession>
<name>A0A4Y2V9G1_ARAVE</name>
<organism evidence="1 2">
    <name type="scientific">Araneus ventricosus</name>
    <name type="common">Orbweaver spider</name>
    <name type="synonym">Epeira ventricosa</name>
    <dbReference type="NCBI Taxonomy" id="182803"/>
    <lineage>
        <taxon>Eukaryota</taxon>
        <taxon>Metazoa</taxon>
        <taxon>Ecdysozoa</taxon>
        <taxon>Arthropoda</taxon>
        <taxon>Chelicerata</taxon>
        <taxon>Arachnida</taxon>
        <taxon>Araneae</taxon>
        <taxon>Araneomorphae</taxon>
        <taxon>Entelegynae</taxon>
        <taxon>Araneoidea</taxon>
        <taxon>Araneidae</taxon>
        <taxon>Araneus</taxon>
    </lineage>
</organism>
<sequence length="149" mass="17415">MSVCGQFVSNILEVLIRFKLSQIATPSDIRQDFLQICLEDKRRIVIRLLLAHNDPHVEKKPILEVYRFNRVIFGVNATPFLLAVTVKHHIEKYLENSPMAVKRLYSFTYVGDWITGQDIQKEALRIFHRVKNIMNEAEMVMTKRISNDS</sequence>
<evidence type="ECO:0008006" key="3">
    <source>
        <dbReference type="Google" id="ProtNLM"/>
    </source>
</evidence>